<evidence type="ECO:0000256" key="1">
    <source>
        <dbReference type="ARBA" id="ARBA00004167"/>
    </source>
</evidence>
<dbReference type="PANTHER" id="PTHR15549:SF6">
    <property type="entry name" value="MID2 DOMAIN-CONTAINING PROTEIN"/>
    <property type="match status" value="1"/>
</dbReference>
<keyword evidence="7" id="KW-0732">Signal</keyword>
<evidence type="ECO:0000256" key="3">
    <source>
        <dbReference type="ARBA" id="ARBA00022989"/>
    </source>
</evidence>
<sequence>MHKTMLLTACLLLLNALPVHAAFSDFYFAGNNGSSSTPRTCPGSSFVCKSPNVCAFDDRLTKWYCCDAGAADAVCWGPNVACDGGNKHTPSGSQQACSSGSNAFCCLKSSEICTERANQVNVCWSTLKDPIALLNATAVNETAQSLEFARPSAATYPISLSDLQALSSTTATPPSATPSPSGKPPSSSSVAPPVSAAATASSPPFPSSTAKGNGGSGLSGGAIGGIVGGVVGGLALLGIAGLLLWRRKRNNKSNPYKPANAHSPTPYSANPVVEMDANQTYANAPVTEKYGQEVRPMVEVPADRVPAELGTRQ</sequence>
<evidence type="ECO:0000256" key="2">
    <source>
        <dbReference type="ARBA" id="ARBA00022692"/>
    </source>
</evidence>
<evidence type="ECO:0000256" key="4">
    <source>
        <dbReference type="ARBA" id="ARBA00023136"/>
    </source>
</evidence>
<reference evidence="8" key="1">
    <citation type="submission" date="2021-02" db="EMBL/GenBank/DDBJ databases">
        <authorList>
            <person name="Syme A R."/>
            <person name="Syme A R."/>
            <person name="Moolhuijzen P."/>
        </authorList>
    </citation>
    <scope>NUCLEOTIDE SEQUENCE</scope>
    <source>
        <strain evidence="8">W1-1</strain>
    </source>
</reference>
<evidence type="ECO:0000256" key="6">
    <source>
        <dbReference type="SAM" id="Phobius"/>
    </source>
</evidence>
<feature type="transmembrane region" description="Helical" evidence="6">
    <location>
        <begin position="222"/>
        <end position="245"/>
    </location>
</feature>
<evidence type="ECO:0000256" key="7">
    <source>
        <dbReference type="SAM" id="SignalP"/>
    </source>
</evidence>
<organism evidence="8 9">
    <name type="scientific">Pyrenophora teres f. teres</name>
    <dbReference type="NCBI Taxonomy" id="97479"/>
    <lineage>
        <taxon>Eukaryota</taxon>
        <taxon>Fungi</taxon>
        <taxon>Dikarya</taxon>
        <taxon>Ascomycota</taxon>
        <taxon>Pezizomycotina</taxon>
        <taxon>Dothideomycetes</taxon>
        <taxon>Pleosporomycetidae</taxon>
        <taxon>Pleosporales</taxon>
        <taxon>Pleosporineae</taxon>
        <taxon>Pleosporaceae</taxon>
        <taxon>Pyrenophora</taxon>
    </lineage>
</organism>
<keyword evidence="2 6" id="KW-0812">Transmembrane</keyword>
<keyword evidence="4 6" id="KW-0472">Membrane</keyword>
<feature type="chain" id="PRO_5043568480" evidence="7">
    <location>
        <begin position="22"/>
        <end position="313"/>
    </location>
</feature>
<gene>
    <name evidence="8" type="ORF">PTTW11_04363</name>
</gene>
<evidence type="ECO:0000313" key="8">
    <source>
        <dbReference type="EMBL" id="CAE7028090.1"/>
    </source>
</evidence>
<accession>A0A6S6VYX5</accession>
<keyword evidence="3 6" id="KW-1133">Transmembrane helix</keyword>
<comment type="subcellular location">
    <subcellularLocation>
        <location evidence="1">Membrane</location>
        <topology evidence="1">Single-pass membrane protein</topology>
    </subcellularLocation>
</comment>
<feature type="region of interest" description="Disordered" evidence="5">
    <location>
        <begin position="167"/>
        <end position="213"/>
    </location>
</feature>
<name>A0A6S6VYX5_9PLEO</name>
<protein>
    <submittedName>
        <fullName evidence="8">Uncharacterized protein</fullName>
    </submittedName>
</protein>
<evidence type="ECO:0000256" key="5">
    <source>
        <dbReference type="SAM" id="MobiDB-lite"/>
    </source>
</evidence>
<feature type="signal peptide" evidence="7">
    <location>
        <begin position="1"/>
        <end position="21"/>
    </location>
</feature>
<dbReference type="AlphaFoldDB" id="A0A6S6VYX5"/>
<dbReference type="GO" id="GO:0071944">
    <property type="term" value="C:cell periphery"/>
    <property type="evidence" value="ECO:0007669"/>
    <property type="project" value="UniProtKB-ARBA"/>
</dbReference>
<proteinExistence type="predicted"/>
<dbReference type="PANTHER" id="PTHR15549">
    <property type="entry name" value="PAIRED IMMUNOGLOBULIN-LIKE TYPE 2 RECEPTOR"/>
    <property type="match status" value="1"/>
</dbReference>
<dbReference type="GO" id="GO:0016020">
    <property type="term" value="C:membrane"/>
    <property type="evidence" value="ECO:0007669"/>
    <property type="project" value="UniProtKB-SubCell"/>
</dbReference>
<dbReference type="InterPro" id="IPR051694">
    <property type="entry name" value="Immunoregulatory_rcpt-like"/>
</dbReference>
<evidence type="ECO:0000313" key="9">
    <source>
        <dbReference type="Proteomes" id="UP000472372"/>
    </source>
</evidence>
<dbReference type="Proteomes" id="UP000472372">
    <property type="component" value="Chromosome 3"/>
</dbReference>
<dbReference type="EMBL" id="HG992979">
    <property type="protein sequence ID" value="CAE7028090.1"/>
    <property type="molecule type" value="Genomic_DNA"/>
</dbReference>
<feature type="compositionally biased region" description="Low complexity" evidence="5">
    <location>
        <begin position="184"/>
        <end position="210"/>
    </location>
</feature>